<dbReference type="PROSITE" id="PS00198">
    <property type="entry name" value="4FE4S_FER_1"/>
    <property type="match status" value="1"/>
</dbReference>
<sequence length="434" mass="48020">MHDIKELTLLMKELENQLSICMRCGMCQAVCPVFAETGREADVARGKLALLDGLAHEMFKDPKGVYKRLTRCLLCGSCAETCPSRVSILEIFIKARVIITSFMGLSSAQKLILRGVLASPATFNRFLKWSIWVQKLFNKPADKFLGTSCARFASPLLRNRHFIPLAGKPFHRLLPAQRAESSRSGIKVGFFVGCLTDKIFPGVAKAVCDVLDHHGVGLFIPKAQGCCGIPALTSGDTDSFESLVNLNLDMFDEQGFDYLITACATCAYTIKKLWPMMFRKESSDFKDRVEKMADKTMDINQFLVSKVGIKTGEIKDDQPVIVTYHDPCHLSKSLGVSAEPRTLIKANPRYCLREMPEADRCCGSGGSFNLQHYALSFQIGKRKLTNILSTGCSMVATGCPACMIQLSDMLSRSQSKIVVKHPVEIYAEGLNFTP</sequence>
<evidence type="ECO:0000313" key="8">
    <source>
        <dbReference type="EMBL" id="MBC8199624.1"/>
    </source>
</evidence>
<evidence type="ECO:0000256" key="6">
    <source>
        <dbReference type="PIRNR" id="PIRNR000139"/>
    </source>
</evidence>
<organism evidence="8 9">
    <name type="scientific">Candidatus Desulfaltia bathyphila</name>
    <dbReference type="NCBI Taxonomy" id="2841697"/>
    <lineage>
        <taxon>Bacteria</taxon>
        <taxon>Pseudomonadati</taxon>
        <taxon>Thermodesulfobacteriota</taxon>
        <taxon>Desulfobacteria</taxon>
        <taxon>Desulfobacterales</taxon>
        <taxon>Desulfobacterales incertae sedis</taxon>
        <taxon>Candidatus Desulfaltia</taxon>
    </lineage>
</organism>
<comment type="catalytic activity">
    <reaction evidence="6">
        <text>(R)-lactate + A = pyruvate + AH2</text>
        <dbReference type="Rhea" id="RHEA:15089"/>
        <dbReference type="ChEBI" id="CHEBI:13193"/>
        <dbReference type="ChEBI" id="CHEBI:15361"/>
        <dbReference type="ChEBI" id="CHEBI:16004"/>
        <dbReference type="ChEBI" id="CHEBI:17499"/>
    </reaction>
</comment>
<accession>A0A8J6N5A6</accession>
<evidence type="ECO:0000256" key="1">
    <source>
        <dbReference type="ARBA" id="ARBA00022485"/>
    </source>
</evidence>
<dbReference type="InterPro" id="IPR009051">
    <property type="entry name" value="Helical_ferredxn"/>
</dbReference>
<dbReference type="GO" id="GO:0019154">
    <property type="term" value="F:glycolate dehydrogenase activity"/>
    <property type="evidence" value="ECO:0007669"/>
    <property type="project" value="UniProtKB-EC"/>
</dbReference>
<dbReference type="EC" id="1.1.99.14" evidence="6"/>
<dbReference type="GO" id="GO:0046872">
    <property type="term" value="F:metal ion binding"/>
    <property type="evidence" value="ECO:0007669"/>
    <property type="project" value="UniProtKB-UniRule"/>
</dbReference>
<comment type="catalytic activity">
    <reaction evidence="6">
        <text>glycolate + A = glyoxylate + AH2</text>
        <dbReference type="Rhea" id="RHEA:21264"/>
        <dbReference type="ChEBI" id="CHEBI:13193"/>
        <dbReference type="ChEBI" id="CHEBI:17499"/>
        <dbReference type="ChEBI" id="CHEBI:29805"/>
        <dbReference type="ChEBI" id="CHEBI:36655"/>
        <dbReference type="EC" id="1.1.99.14"/>
    </reaction>
</comment>
<evidence type="ECO:0000256" key="4">
    <source>
        <dbReference type="ARBA" id="ARBA00023004"/>
    </source>
</evidence>
<keyword evidence="3" id="KW-0677">Repeat</keyword>
<dbReference type="AlphaFoldDB" id="A0A8J6N5A6"/>
<dbReference type="Pfam" id="PF02754">
    <property type="entry name" value="CCG"/>
    <property type="match status" value="2"/>
</dbReference>
<dbReference type="PROSITE" id="PS51379">
    <property type="entry name" value="4FE4S_FER_2"/>
    <property type="match status" value="2"/>
</dbReference>
<dbReference type="Pfam" id="PF13183">
    <property type="entry name" value="Fer4_8"/>
    <property type="match status" value="1"/>
</dbReference>
<dbReference type="Gene3D" id="1.10.1060.10">
    <property type="entry name" value="Alpha-helical ferredoxin"/>
    <property type="match status" value="1"/>
</dbReference>
<comment type="cofactor">
    <cofactor evidence="6">
        <name>[4Fe-4S] cluster</name>
        <dbReference type="ChEBI" id="CHEBI:49883"/>
    </cofactor>
    <text evidence="6">Binds 2 [4Fe-4S] clusters.</text>
</comment>
<dbReference type="Proteomes" id="UP000603545">
    <property type="component" value="Unassembled WGS sequence"/>
</dbReference>
<evidence type="ECO:0000256" key="2">
    <source>
        <dbReference type="ARBA" id="ARBA00022723"/>
    </source>
</evidence>
<protein>
    <recommendedName>
        <fullName evidence="6">Glycolate oxidase iron-sulfur subunit</fullName>
        <ecNumber evidence="6">1.1.99.14</ecNumber>
    </recommendedName>
</protein>
<dbReference type="GO" id="GO:0051539">
    <property type="term" value="F:4 iron, 4 sulfur cluster binding"/>
    <property type="evidence" value="ECO:0007669"/>
    <property type="project" value="UniProtKB-UniRule"/>
</dbReference>
<reference evidence="8 9" key="1">
    <citation type="submission" date="2020-08" db="EMBL/GenBank/DDBJ databases">
        <title>Bridging the membrane lipid divide: bacteria of the FCB group superphylum have the potential to synthesize archaeal ether lipids.</title>
        <authorList>
            <person name="Villanueva L."/>
            <person name="Von Meijenfeldt F.A.B."/>
            <person name="Westbye A.B."/>
            <person name="Yadav S."/>
            <person name="Hopmans E.C."/>
            <person name="Dutilh B.E."/>
            <person name="Sinninghe Damste J.S."/>
        </authorList>
    </citation>
    <scope>NUCLEOTIDE SEQUENCE [LARGE SCALE GENOMIC DNA]</scope>
    <source>
        <strain evidence="8">NIOZ-UU82</strain>
    </source>
</reference>
<gene>
    <name evidence="8" type="ORF">H8E80_06220</name>
</gene>
<keyword evidence="6" id="KW-0813">Transport</keyword>
<proteinExistence type="predicted"/>
<evidence type="ECO:0000313" key="9">
    <source>
        <dbReference type="Proteomes" id="UP000603545"/>
    </source>
</evidence>
<dbReference type="EMBL" id="JACNLL010000056">
    <property type="protein sequence ID" value="MBC8199624.1"/>
    <property type="molecule type" value="Genomic_DNA"/>
</dbReference>
<dbReference type="PANTHER" id="PTHR32479:SF20">
    <property type="entry name" value="GLYCOLATE OXIDASE IRON-SULFUR SUBUNIT"/>
    <property type="match status" value="1"/>
</dbReference>
<name>A0A8J6N5A6_9BACT</name>
<keyword evidence="2 6" id="KW-0479">Metal-binding</keyword>
<evidence type="ECO:0000256" key="3">
    <source>
        <dbReference type="ARBA" id="ARBA00022737"/>
    </source>
</evidence>
<dbReference type="PANTHER" id="PTHR32479">
    <property type="entry name" value="GLYCOLATE OXIDASE IRON-SULFUR SUBUNIT"/>
    <property type="match status" value="1"/>
</dbReference>
<keyword evidence="5 6" id="KW-0411">Iron-sulfur</keyword>
<keyword evidence="1 6" id="KW-0004">4Fe-4S</keyword>
<evidence type="ECO:0000256" key="5">
    <source>
        <dbReference type="ARBA" id="ARBA00023014"/>
    </source>
</evidence>
<dbReference type="PIRSF" id="PIRSF000139">
    <property type="entry name" value="Glc_ox_4Fe-4S"/>
    <property type="match status" value="1"/>
</dbReference>
<dbReference type="InterPro" id="IPR004017">
    <property type="entry name" value="Cys_rich_dom"/>
</dbReference>
<feature type="domain" description="4Fe-4S ferredoxin-type" evidence="7">
    <location>
        <begin position="11"/>
        <end position="41"/>
    </location>
</feature>
<dbReference type="InterPro" id="IPR017900">
    <property type="entry name" value="4Fe4S_Fe_S_CS"/>
</dbReference>
<comment type="function">
    <text evidence="6">Component of a complex that catalyzes the oxidation of glycolate to glyoxylate.</text>
</comment>
<dbReference type="SUPFAM" id="SSF46548">
    <property type="entry name" value="alpha-helical ferredoxin"/>
    <property type="match status" value="1"/>
</dbReference>
<dbReference type="InterPro" id="IPR017896">
    <property type="entry name" value="4Fe4S_Fe-S-bd"/>
</dbReference>
<feature type="domain" description="4Fe-4S ferredoxin-type" evidence="7">
    <location>
        <begin position="63"/>
        <end position="92"/>
    </location>
</feature>
<comment type="caution">
    <text evidence="8">The sequence shown here is derived from an EMBL/GenBank/DDBJ whole genome shotgun (WGS) entry which is preliminary data.</text>
</comment>
<evidence type="ECO:0000259" key="7">
    <source>
        <dbReference type="PROSITE" id="PS51379"/>
    </source>
</evidence>
<keyword evidence="4 6" id="KW-0408">Iron</keyword>
<keyword evidence="6" id="KW-0249">Electron transport</keyword>
<dbReference type="InterPro" id="IPR012257">
    <property type="entry name" value="Glc_ox_4Fe-4S"/>
</dbReference>